<evidence type="ECO:0000256" key="7">
    <source>
        <dbReference type="RuleBase" id="RU000461"/>
    </source>
</evidence>
<evidence type="ECO:0000256" key="4">
    <source>
        <dbReference type="ARBA" id="ARBA00023002"/>
    </source>
</evidence>
<keyword evidence="2 7" id="KW-0349">Heme</keyword>
<gene>
    <name evidence="8" type="ORF">BE04_02340</name>
</gene>
<dbReference type="FunFam" id="1.10.630.10:FF:000018">
    <property type="entry name" value="Cytochrome P450 monooxygenase"/>
    <property type="match status" value="1"/>
</dbReference>
<keyword evidence="3 7" id="KW-0479">Metal-binding</keyword>
<evidence type="ECO:0000256" key="2">
    <source>
        <dbReference type="ARBA" id="ARBA00022617"/>
    </source>
</evidence>
<dbReference type="GO" id="GO:0004497">
    <property type="term" value="F:monooxygenase activity"/>
    <property type="evidence" value="ECO:0007669"/>
    <property type="project" value="UniProtKB-KW"/>
</dbReference>
<evidence type="ECO:0000256" key="3">
    <source>
        <dbReference type="ARBA" id="ARBA00022723"/>
    </source>
</evidence>
<evidence type="ECO:0000313" key="8">
    <source>
        <dbReference type="EMBL" id="KYF49407.1"/>
    </source>
</evidence>
<name>A0A150P244_SORCE</name>
<comment type="similarity">
    <text evidence="1 7">Belongs to the cytochrome P450 family.</text>
</comment>
<dbReference type="PROSITE" id="PS00086">
    <property type="entry name" value="CYTOCHROME_P450"/>
    <property type="match status" value="1"/>
</dbReference>
<dbReference type="AlphaFoldDB" id="A0A150P244"/>
<evidence type="ECO:0000313" key="9">
    <source>
        <dbReference type="Proteomes" id="UP000075604"/>
    </source>
</evidence>
<dbReference type="CDD" id="cd20625">
    <property type="entry name" value="CYP164-like"/>
    <property type="match status" value="1"/>
</dbReference>
<dbReference type="GO" id="GO:0005506">
    <property type="term" value="F:iron ion binding"/>
    <property type="evidence" value="ECO:0007669"/>
    <property type="project" value="InterPro"/>
</dbReference>
<evidence type="ECO:0008006" key="10">
    <source>
        <dbReference type="Google" id="ProtNLM"/>
    </source>
</evidence>
<dbReference type="GO" id="GO:0016705">
    <property type="term" value="F:oxidoreductase activity, acting on paired donors, with incorporation or reduction of molecular oxygen"/>
    <property type="evidence" value="ECO:0007669"/>
    <property type="project" value="InterPro"/>
</dbReference>
<dbReference type="GO" id="GO:0020037">
    <property type="term" value="F:heme binding"/>
    <property type="evidence" value="ECO:0007669"/>
    <property type="project" value="InterPro"/>
</dbReference>
<organism evidence="8 9">
    <name type="scientific">Sorangium cellulosum</name>
    <name type="common">Polyangium cellulosum</name>
    <dbReference type="NCBI Taxonomy" id="56"/>
    <lineage>
        <taxon>Bacteria</taxon>
        <taxon>Pseudomonadati</taxon>
        <taxon>Myxococcota</taxon>
        <taxon>Polyangia</taxon>
        <taxon>Polyangiales</taxon>
        <taxon>Polyangiaceae</taxon>
        <taxon>Sorangium</taxon>
    </lineage>
</organism>
<sequence length="499" mass="53730">MSAPPEVVVVGNIGIDTNIYLHGDSIDDRVQCARAERLTRVHTAHGVFGCARWAQRPFARSPNPICSGTMVEEITRQEPPVADRLRRVGALFEPFSSSYADNPALAFYQAAHREAPVAYSEAFSAYLVVGHAELTHVLREPVGFSSAHILDLPPDLPPEVTAELQRGIYQMPPALFNNDPPGHTRARALFSKAFTPARVASLEPTIAEAAEALVRAMAPGDGPVDLMQALAFPLPLQIITALIGIPLVDAPLLRACQDDRLKLYDPALDKARQVEAARRCVAYERYLADLIERRRGAPADDLITALIGARVDGEAPLSVEEMISHLIVLFFAGYETVASLIGSLVLRLLETPALWDAIGGDPALLHAAMEETLRIDAPVQMEPRRATAPAVVGGVEIPAGATAFAFFGAANHDPAIFPDPLRFDVNRFAAGPRARHLGFGWGVHTCIGASLARIEVRCAVQALRAAFPGLRLAAEARPSYAPSMFFRKPTALPVTLGAA</sequence>
<dbReference type="PANTHER" id="PTHR46696:SF1">
    <property type="entry name" value="CYTOCHROME P450 YJIB-RELATED"/>
    <property type="match status" value="1"/>
</dbReference>
<keyword evidence="5 7" id="KW-0408">Iron</keyword>
<dbReference type="InterPro" id="IPR036396">
    <property type="entry name" value="Cyt_P450_sf"/>
</dbReference>
<evidence type="ECO:0000256" key="5">
    <source>
        <dbReference type="ARBA" id="ARBA00023004"/>
    </source>
</evidence>
<dbReference type="Pfam" id="PF00067">
    <property type="entry name" value="p450"/>
    <property type="match status" value="1"/>
</dbReference>
<keyword evidence="6 7" id="KW-0503">Monooxygenase</keyword>
<dbReference type="PRINTS" id="PR00385">
    <property type="entry name" value="P450"/>
</dbReference>
<reference evidence="8 9" key="1">
    <citation type="submission" date="2014-02" db="EMBL/GenBank/DDBJ databases">
        <title>The small core and large imbalanced accessory genome model reveals a collaborative survival strategy of Sorangium cellulosum strains in nature.</title>
        <authorList>
            <person name="Han K."/>
            <person name="Peng R."/>
            <person name="Blom J."/>
            <person name="Li Y.-Z."/>
        </authorList>
    </citation>
    <scope>NUCLEOTIDE SEQUENCE [LARGE SCALE GENOMIC DNA]</scope>
    <source>
        <strain evidence="8 9">So0157-18</strain>
    </source>
</reference>
<dbReference type="Proteomes" id="UP000075604">
    <property type="component" value="Unassembled WGS sequence"/>
</dbReference>
<dbReference type="InterPro" id="IPR002397">
    <property type="entry name" value="Cyt_P450_B"/>
</dbReference>
<dbReference type="PRINTS" id="PR00359">
    <property type="entry name" value="BP450"/>
</dbReference>
<protein>
    <recommendedName>
        <fullName evidence="10">Cytochrome P450</fullName>
    </recommendedName>
</protein>
<dbReference type="InterPro" id="IPR017972">
    <property type="entry name" value="Cyt_P450_CS"/>
</dbReference>
<dbReference type="InterPro" id="IPR001128">
    <property type="entry name" value="Cyt_P450"/>
</dbReference>
<accession>A0A150P244</accession>
<proteinExistence type="inferred from homology"/>
<dbReference type="PANTHER" id="PTHR46696">
    <property type="entry name" value="P450, PUTATIVE (EUROFUNG)-RELATED"/>
    <property type="match status" value="1"/>
</dbReference>
<dbReference type="EMBL" id="JELX01004254">
    <property type="protein sequence ID" value="KYF49407.1"/>
    <property type="molecule type" value="Genomic_DNA"/>
</dbReference>
<evidence type="ECO:0000256" key="1">
    <source>
        <dbReference type="ARBA" id="ARBA00010617"/>
    </source>
</evidence>
<evidence type="ECO:0000256" key="6">
    <source>
        <dbReference type="ARBA" id="ARBA00023033"/>
    </source>
</evidence>
<comment type="caution">
    <text evidence="8">The sequence shown here is derived from an EMBL/GenBank/DDBJ whole genome shotgun (WGS) entry which is preliminary data.</text>
</comment>
<dbReference type="SUPFAM" id="SSF48264">
    <property type="entry name" value="Cytochrome P450"/>
    <property type="match status" value="1"/>
</dbReference>
<dbReference type="Gene3D" id="1.10.630.10">
    <property type="entry name" value="Cytochrome P450"/>
    <property type="match status" value="1"/>
</dbReference>
<keyword evidence="4 7" id="KW-0560">Oxidoreductase</keyword>